<dbReference type="OrthoDB" id="5676847at2"/>
<dbReference type="Pfam" id="PF08822">
    <property type="entry name" value="DUF1804"/>
    <property type="match status" value="1"/>
</dbReference>
<dbReference type="InterPro" id="IPR014926">
    <property type="entry name" value="Phage_D3112_Orf24"/>
</dbReference>
<proteinExistence type="predicted"/>
<dbReference type="SMR" id="Q728A0"/>
<evidence type="ECO:0000313" key="2">
    <source>
        <dbReference type="Proteomes" id="UP000002194"/>
    </source>
</evidence>
<dbReference type="eggNOG" id="ENOG502ZTY5">
    <property type="taxonomic scope" value="Bacteria"/>
</dbReference>
<sequence>MAHDEATRRAARSAYAYDQLPLERAAAKAGVPASTLARWKREAKAEGDDWDKVRAANALASGGVEDVARQMLTDYVVQHKTLIDHLRDETTGERMSPRDKADILASLADSFNKTVAACRRVMPETNELAVALEVLGLLGDYVREHFPGHAPALLEVLEPFGYELSKHYGGKA</sequence>
<dbReference type="PATRIC" id="fig|882.5.peg.2446"/>
<reference evidence="1 2" key="1">
    <citation type="journal article" date="2004" name="Nat. Biotechnol.">
        <title>The genome sequence of the anaerobic, sulfate-reducing bacterium Desulfovibrio vulgaris Hildenborough.</title>
        <authorList>
            <person name="Heidelberg J.F."/>
            <person name="Seshadri R."/>
            <person name="Haveman S.A."/>
            <person name="Hemme C.L."/>
            <person name="Paulsen I.T."/>
            <person name="Kolonay J.F."/>
            <person name="Eisen J.A."/>
            <person name="Ward N."/>
            <person name="Methe B."/>
            <person name="Brinkac L.M."/>
            <person name="Daugherty S.C."/>
            <person name="Deboy R.T."/>
            <person name="Dodson R.J."/>
            <person name="Durkin A.S."/>
            <person name="Madupu R."/>
            <person name="Nelson W.C."/>
            <person name="Sullivan S.A."/>
            <person name="Fouts D."/>
            <person name="Haft D.H."/>
            <person name="Selengut J."/>
            <person name="Peterson J.D."/>
            <person name="Davidsen T.M."/>
            <person name="Zafar N."/>
            <person name="Zhou L."/>
            <person name="Radune D."/>
            <person name="Dimitrov G."/>
            <person name="Hance M."/>
            <person name="Tran K."/>
            <person name="Khouri H."/>
            <person name="Gill J."/>
            <person name="Utterback T.R."/>
            <person name="Feldblyum T.V."/>
            <person name="Wall J.D."/>
            <person name="Voordouw G."/>
            <person name="Fraser C.M."/>
        </authorList>
    </citation>
    <scope>NUCLEOTIDE SEQUENCE [LARGE SCALE GENOMIC DNA]</scope>
    <source>
        <strain evidence="2">ATCC 29579 / DSM 644 / NCIMB 8303 / VKM B-1760 / Hildenborough</strain>
    </source>
</reference>
<dbReference type="HOGENOM" id="CLU_1601569_0_0_7"/>
<dbReference type="PaxDb" id="882-DVU_2704"/>
<dbReference type="EnsemblBacteria" id="AAS97176">
    <property type="protein sequence ID" value="AAS97176"/>
    <property type="gene ID" value="DVU_2704"/>
</dbReference>
<evidence type="ECO:0000313" key="1">
    <source>
        <dbReference type="EMBL" id="AAS97176.1"/>
    </source>
</evidence>
<dbReference type="KEGG" id="dvu:DVU_2704"/>
<protein>
    <submittedName>
        <fullName evidence="1">Uncharacterized protein</fullName>
    </submittedName>
</protein>
<dbReference type="AlphaFoldDB" id="Q728A0"/>
<dbReference type="Proteomes" id="UP000002194">
    <property type="component" value="Chromosome"/>
</dbReference>
<name>Q728A0_NITV2</name>
<accession>Q728A0</accession>
<gene>
    <name evidence="1" type="ordered locus">DVU_2704</name>
</gene>
<organism evidence="1 2">
    <name type="scientific">Nitratidesulfovibrio vulgaris (strain ATCC 29579 / DSM 644 / CCUG 34227 / NCIMB 8303 / VKM B-1760 / Hildenborough)</name>
    <name type="common">Desulfovibrio vulgaris</name>
    <dbReference type="NCBI Taxonomy" id="882"/>
    <lineage>
        <taxon>Bacteria</taxon>
        <taxon>Pseudomonadati</taxon>
        <taxon>Thermodesulfobacteriota</taxon>
        <taxon>Desulfovibrionia</taxon>
        <taxon>Desulfovibrionales</taxon>
        <taxon>Desulfovibrionaceae</taxon>
        <taxon>Nitratidesulfovibrio</taxon>
    </lineage>
</organism>
<dbReference type="EMBL" id="AE017285">
    <property type="protein sequence ID" value="AAS97176.1"/>
    <property type="molecule type" value="Genomic_DNA"/>
</dbReference>
<keyword evidence="2" id="KW-1185">Reference proteome</keyword>
<dbReference type="RefSeq" id="WP_010939973.1">
    <property type="nucleotide sequence ID" value="NC_002937.3"/>
</dbReference>
<dbReference type="STRING" id="882.DVU_2704"/>